<dbReference type="InterPro" id="IPR027417">
    <property type="entry name" value="P-loop_NTPase"/>
</dbReference>
<dbReference type="SMART" id="SM00490">
    <property type="entry name" value="HELICc"/>
    <property type="match status" value="1"/>
</dbReference>
<evidence type="ECO:0000259" key="4">
    <source>
        <dbReference type="PROSITE" id="PS51194"/>
    </source>
</evidence>
<dbReference type="SUPFAM" id="SSF52540">
    <property type="entry name" value="P-loop containing nucleoside triphosphate hydrolases"/>
    <property type="match status" value="2"/>
</dbReference>
<dbReference type="Pfam" id="PF00176">
    <property type="entry name" value="SNF2-rel_dom"/>
    <property type="match status" value="1"/>
</dbReference>
<dbReference type="SMART" id="SM00487">
    <property type="entry name" value="DEXDc"/>
    <property type="match status" value="1"/>
</dbReference>
<name>A0A174SGY3_9FIRM</name>
<evidence type="ECO:0000313" key="6">
    <source>
        <dbReference type="Proteomes" id="UP000095413"/>
    </source>
</evidence>
<keyword evidence="5" id="KW-0347">Helicase</keyword>
<evidence type="ECO:0000259" key="3">
    <source>
        <dbReference type="PROSITE" id="PS51192"/>
    </source>
</evidence>
<feature type="domain" description="Helicase C-terminal" evidence="4">
    <location>
        <begin position="542"/>
        <end position="701"/>
    </location>
</feature>
<keyword evidence="5" id="KW-0067">ATP-binding</keyword>
<dbReference type="InterPro" id="IPR001650">
    <property type="entry name" value="Helicase_C-like"/>
</dbReference>
<dbReference type="InterPro" id="IPR038718">
    <property type="entry name" value="SNF2-like_sf"/>
</dbReference>
<sequence length="722" mass="82226">MKQKRTFSFSDVKSLIARHNEIENKLEELKLTEQKYNDKIKKTTELYSASEVLKILKDIPIEEVNRDKKGIRVKALRENGFTNYADIFTASKYQIASVRGISEDGAYRIKKIVSEAADTAAKTTKLKLSADNRTADTTNIVMAVTQYQRASKLSNEAILLFEQNNIELKSALEEVRSATGFFKWLFTSSDKKQRVIKSYKYLQEKLNGEYGEKAFELEKEKQDLELISDEEAWNEFQKQPIRFTNILEETVPGMLGNQDAVYGLPEDLAREVQDECFFPDGLLCDLRRYQEWGVKYILHQGKVLLGDEMGLGKTVQAIATMVSLKNTGATHFVVLCPASVIINWCREIQKFSKLRVIKVHGSGRNAALQEWIRSGGVAVTTYETTSYFDLPDSFRYTLLIVDEAHYIKNPEARRSMNTKRLSSHADRLLFMTGTALENKVEEMTNLIDILQPRIAREVKGMEMLSSAPQFREKVAPIYYRRKREDVLTELPELLENEEWCSLGFEERLEYEESVLSSGNNFNAVRRVSWNVNDLSKSSKGTRMLEIIEEAKAEGRKVIIFSFYLDVIEKISELLGSQCTEPINGSVTPNRRQEIIDDFDNAPAGKVLISQIIAGGTGLNIQSASVVIFCEPQLKPSIENQAIARAYRMGQARNVLVYRLLCENTIDERITEMLAEKQAIFNAFADKSVAAENVEVDVKSLGNIIKEEIDRINRTRKNTGDER</sequence>
<evidence type="ECO:0000256" key="2">
    <source>
        <dbReference type="SAM" id="Coils"/>
    </source>
</evidence>
<evidence type="ECO:0000313" key="5">
    <source>
        <dbReference type="EMBL" id="CUP95601.1"/>
    </source>
</evidence>
<dbReference type="GO" id="GO:0005524">
    <property type="term" value="F:ATP binding"/>
    <property type="evidence" value="ECO:0007669"/>
    <property type="project" value="InterPro"/>
</dbReference>
<dbReference type="InterPro" id="IPR049730">
    <property type="entry name" value="SNF2/RAD54-like_C"/>
</dbReference>
<dbReference type="Gene3D" id="3.40.50.300">
    <property type="entry name" value="P-loop containing nucleotide triphosphate hydrolases"/>
    <property type="match status" value="1"/>
</dbReference>
<dbReference type="GO" id="GO:0004386">
    <property type="term" value="F:helicase activity"/>
    <property type="evidence" value="ECO:0007669"/>
    <property type="project" value="UniProtKB-KW"/>
</dbReference>
<dbReference type="CDD" id="cd18793">
    <property type="entry name" value="SF2_C_SNF"/>
    <property type="match status" value="1"/>
</dbReference>
<keyword evidence="5" id="KW-0547">Nucleotide-binding</keyword>
<reference evidence="5 6" key="1">
    <citation type="submission" date="2015-09" db="EMBL/GenBank/DDBJ databases">
        <authorList>
            <consortium name="Pathogen Informatics"/>
        </authorList>
    </citation>
    <scope>NUCLEOTIDE SEQUENCE [LARGE SCALE GENOMIC DNA]</scope>
    <source>
        <strain evidence="5 6">2789STDY5834921</strain>
    </source>
</reference>
<dbReference type="OrthoDB" id="9760715at2"/>
<dbReference type="SUPFAM" id="SSF47794">
    <property type="entry name" value="Rad51 N-terminal domain-like"/>
    <property type="match status" value="1"/>
</dbReference>
<evidence type="ECO:0000256" key="1">
    <source>
        <dbReference type="ARBA" id="ARBA00022801"/>
    </source>
</evidence>
<dbReference type="CDD" id="cd17919">
    <property type="entry name" value="DEXHc_Snf"/>
    <property type="match status" value="1"/>
</dbReference>
<dbReference type="PROSITE" id="PS51194">
    <property type="entry name" value="HELICASE_CTER"/>
    <property type="match status" value="1"/>
</dbReference>
<dbReference type="InterPro" id="IPR000330">
    <property type="entry name" value="SNF2_N"/>
</dbReference>
<dbReference type="Gene3D" id="3.40.50.10810">
    <property type="entry name" value="Tandem AAA-ATPase domain"/>
    <property type="match status" value="1"/>
</dbReference>
<dbReference type="Proteomes" id="UP000095413">
    <property type="component" value="Unassembled WGS sequence"/>
</dbReference>
<dbReference type="RefSeq" id="WP_055056883.1">
    <property type="nucleotide sequence ID" value="NZ_CZBA01000025.1"/>
</dbReference>
<dbReference type="EMBL" id="CZBA01000025">
    <property type="protein sequence ID" value="CUP95601.1"/>
    <property type="molecule type" value="Genomic_DNA"/>
</dbReference>
<keyword evidence="1" id="KW-0378">Hydrolase</keyword>
<feature type="coiled-coil region" evidence="2">
    <location>
        <begin position="12"/>
        <end position="46"/>
    </location>
</feature>
<dbReference type="InterPro" id="IPR010995">
    <property type="entry name" value="DNA_repair_Rad51/TF_NusA_a-hlx"/>
</dbReference>
<dbReference type="PROSITE" id="PS51192">
    <property type="entry name" value="HELICASE_ATP_BIND_1"/>
    <property type="match status" value="1"/>
</dbReference>
<dbReference type="AlphaFoldDB" id="A0A174SGY3"/>
<protein>
    <submittedName>
        <fullName evidence="5">ATP-dependent helicase HepA</fullName>
    </submittedName>
</protein>
<keyword evidence="2" id="KW-0175">Coiled coil</keyword>
<proteinExistence type="predicted"/>
<organism evidence="5 6">
    <name type="scientific">Blautia obeum</name>
    <dbReference type="NCBI Taxonomy" id="40520"/>
    <lineage>
        <taxon>Bacteria</taxon>
        <taxon>Bacillati</taxon>
        <taxon>Bacillota</taxon>
        <taxon>Clostridia</taxon>
        <taxon>Lachnospirales</taxon>
        <taxon>Lachnospiraceae</taxon>
        <taxon>Blautia</taxon>
    </lineage>
</organism>
<accession>A0A174SGY3</accession>
<dbReference type="PANTHER" id="PTHR10799">
    <property type="entry name" value="SNF2/RAD54 HELICASE FAMILY"/>
    <property type="match status" value="1"/>
</dbReference>
<dbReference type="InterPro" id="IPR014001">
    <property type="entry name" value="Helicase_ATP-bd"/>
</dbReference>
<dbReference type="GO" id="GO:0016787">
    <property type="term" value="F:hydrolase activity"/>
    <property type="evidence" value="ECO:0007669"/>
    <property type="project" value="UniProtKB-KW"/>
</dbReference>
<feature type="domain" description="Helicase ATP-binding" evidence="3">
    <location>
        <begin position="294"/>
        <end position="453"/>
    </location>
</feature>
<gene>
    <name evidence="5" type="ORF">ERS852533_03184</name>
</gene>